<dbReference type="GO" id="GO:0016491">
    <property type="term" value="F:oxidoreductase activity"/>
    <property type="evidence" value="ECO:0007669"/>
    <property type="project" value="InterPro"/>
</dbReference>
<comment type="caution">
    <text evidence="1">The sequence shown here is derived from an EMBL/GenBank/DDBJ whole genome shotgun (WGS) entry which is preliminary data.</text>
</comment>
<sequence>MVFSKSIIDIIKQRTSWRTYSKRLLEEQIKEKLYEILKLRNFKSPFSEVAGNCRFDLIGMPEFDPDEIKFVQLLLL</sequence>
<gene>
    <name evidence="1" type="ORF">S12H4_03688</name>
</gene>
<dbReference type="Gene3D" id="3.40.109.10">
    <property type="entry name" value="NADH Oxidase"/>
    <property type="match status" value="1"/>
</dbReference>
<dbReference type="InterPro" id="IPR000415">
    <property type="entry name" value="Nitroreductase-like"/>
</dbReference>
<accession>X1QTV8</accession>
<evidence type="ECO:0008006" key="2">
    <source>
        <dbReference type="Google" id="ProtNLM"/>
    </source>
</evidence>
<name>X1QTV8_9ZZZZ</name>
<dbReference type="EMBL" id="BARW01001064">
    <property type="protein sequence ID" value="GAI71977.1"/>
    <property type="molecule type" value="Genomic_DNA"/>
</dbReference>
<proteinExistence type="predicted"/>
<evidence type="ECO:0000313" key="1">
    <source>
        <dbReference type="EMBL" id="GAI71977.1"/>
    </source>
</evidence>
<protein>
    <recommendedName>
        <fullName evidence="2">Nitroreductase domain-containing protein</fullName>
    </recommendedName>
</protein>
<organism evidence="1">
    <name type="scientific">marine sediment metagenome</name>
    <dbReference type="NCBI Taxonomy" id="412755"/>
    <lineage>
        <taxon>unclassified sequences</taxon>
        <taxon>metagenomes</taxon>
        <taxon>ecological metagenomes</taxon>
    </lineage>
</organism>
<reference evidence="1" key="1">
    <citation type="journal article" date="2014" name="Front. Microbiol.">
        <title>High frequency of phylogenetically diverse reductive dehalogenase-homologous genes in deep subseafloor sedimentary metagenomes.</title>
        <authorList>
            <person name="Kawai M."/>
            <person name="Futagami T."/>
            <person name="Toyoda A."/>
            <person name="Takaki Y."/>
            <person name="Nishi S."/>
            <person name="Hori S."/>
            <person name="Arai W."/>
            <person name="Tsubouchi T."/>
            <person name="Morono Y."/>
            <person name="Uchiyama I."/>
            <person name="Ito T."/>
            <person name="Fujiyama A."/>
            <person name="Inagaki F."/>
            <person name="Takami H."/>
        </authorList>
    </citation>
    <scope>NUCLEOTIDE SEQUENCE</scope>
    <source>
        <strain evidence="1">Expedition CK06-06</strain>
    </source>
</reference>
<dbReference type="AlphaFoldDB" id="X1QTV8"/>